<gene>
    <name evidence="1" type="ORF">U0C82_18935</name>
</gene>
<dbReference type="Proteomes" id="UP001294412">
    <property type="component" value="Unassembled WGS sequence"/>
</dbReference>
<sequence length="51" mass="5861">MAQGFVPALRSEVALLLGKGFDGSAGRYRQQWEVHRFSLDRRYRSMKAFVA</sequence>
<accession>A0ABU5I7R8</accession>
<comment type="caution">
    <text evidence="1">The sequence shown here is derived from an EMBL/GenBank/DDBJ whole genome shotgun (WGS) entry which is preliminary data.</text>
</comment>
<evidence type="ECO:0000313" key="1">
    <source>
        <dbReference type="EMBL" id="MDY8111190.1"/>
    </source>
</evidence>
<organism evidence="1 2">
    <name type="scientific">Fulvimarina uroteuthidis</name>
    <dbReference type="NCBI Taxonomy" id="3098149"/>
    <lineage>
        <taxon>Bacteria</taxon>
        <taxon>Pseudomonadati</taxon>
        <taxon>Pseudomonadota</taxon>
        <taxon>Alphaproteobacteria</taxon>
        <taxon>Hyphomicrobiales</taxon>
        <taxon>Aurantimonadaceae</taxon>
        <taxon>Fulvimarina</taxon>
    </lineage>
</organism>
<protein>
    <submittedName>
        <fullName evidence="1">Uncharacterized protein</fullName>
    </submittedName>
</protein>
<name>A0ABU5I7R8_9HYPH</name>
<proteinExistence type="predicted"/>
<keyword evidence="2" id="KW-1185">Reference proteome</keyword>
<dbReference type="RefSeq" id="WP_322189401.1">
    <property type="nucleotide sequence ID" value="NZ_JAXLPB010000017.1"/>
</dbReference>
<evidence type="ECO:0000313" key="2">
    <source>
        <dbReference type="Proteomes" id="UP001294412"/>
    </source>
</evidence>
<dbReference type="EMBL" id="JAXLPB010000017">
    <property type="protein sequence ID" value="MDY8111190.1"/>
    <property type="molecule type" value="Genomic_DNA"/>
</dbReference>
<reference evidence="1 2" key="1">
    <citation type="submission" date="2023-12" db="EMBL/GenBank/DDBJ databases">
        <title>Description of Novel Strain Fulvimarina sp. 2208YS6-2-32 isolated from Uroteuthis (Photololigo) edulis.</title>
        <authorList>
            <person name="Park J.-S."/>
        </authorList>
    </citation>
    <scope>NUCLEOTIDE SEQUENCE [LARGE SCALE GENOMIC DNA]</scope>
    <source>
        <strain evidence="1 2">2208YS6-2-32</strain>
    </source>
</reference>